<dbReference type="RefSeq" id="WP_276263358.1">
    <property type="nucleotide sequence ID" value="NZ_JARJLM010000011.1"/>
</dbReference>
<evidence type="ECO:0000313" key="3">
    <source>
        <dbReference type="Proteomes" id="UP001216674"/>
    </source>
</evidence>
<dbReference type="PANTHER" id="PTHR34610:SF3">
    <property type="entry name" value="SSL7007 PROTEIN"/>
    <property type="match status" value="1"/>
</dbReference>
<reference evidence="2 3" key="1">
    <citation type="submission" date="2023-03" db="EMBL/GenBank/DDBJ databases">
        <title>Draft assemblies of triclosan tolerant bacteria isolated from returned activated sludge.</title>
        <authorList>
            <person name="Van Hamelsveld S."/>
        </authorList>
    </citation>
    <scope>NUCLEOTIDE SEQUENCE [LARGE SCALE GENOMIC DNA]</scope>
    <source>
        <strain evidence="2 3">GW210010_S58</strain>
    </source>
</reference>
<dbReference type="Proteomes" id="UP001216674">
    <property type="component" value="Unassembled WGS sequence"/>
</dbReference>
<keyword evidence="3" id="KW-1185">Reference proteome</keyword>
<dbReference type="PANTHER" id="PTHR34610">
    <property type="entry name" value="SSL7007 PROTEIN"/>
    <property type="match status" value="1"/>
</dbReference>
<dbReference type="EMBL" id="JARJLM010000011">
    <property type="protein sequence ID" value="MDF3831487.1"/>
    <property type="molecule type" value="Genomic_DNA"/>
</dbReference>
<accession>A0ABT6AFW0</accession>
<dbReference type="InterPro" id="IPR029060">
    <property type="entry name" value="PIN-like_dom_sf"/>
</dbReference>
<comment type="caution">
    <text evidence="2">The sequence shown here is derived from an EMBL/GenBank/DDBJ whole genome shotgun (WGS) entry which is preliminary data.</text>
</comment>
<dbReference type="InterPro" id="IPR002716">
    <property type="entry name" value="PIN_dom"/>
</dbReference>
<sequence length="137" mass="14780">MTTDRRFVLDTNALVSRLLVPSGVAARAVDHALVSGVLLLSEETLGELAAVLARPKFDRYVSIADRQHFLRLLGGVARVVPISHRVTACRDPKDDKFLHVALNGEAEAIVAGDADLLVLHPFHGVDIVSPAAFLTRP</sequence>
<dbReference type="SMART" id="SM00670">
    <property type="entry name" value="PINc"/>
    <property type="match status" value="1"/>
</dbReference>
<proteinExistence type="predicted"/>
<evidence type="ECO:0000313" key="2">
    <source>
        <dbReference type="EMBL" id="MDF3831487.1"/>
    </source>
</evidence>
<name>A0ABT6AFW0_9BURK</name>
<dbReference type="InterPro" id="IPR002850">
    <property type="entry name" value="PIN_toxin-like"/>
</dbReference>
<gene>
    <name evidence="2" type="ORF">P3W85_00695</name>
</gene>
<organism evidence="2 3">
    <name type="scientific">Cupriavidus basilensis</name>
    <dbReference type="NCBI Taxonomy" id="68895"/>
    <lineage>
        <taxon>Bacteria</taxon>
        <taxon>Pseudomonadati</taxon>
        <taxon>Pseudomonadota</taxon>
        <taxon>Betaproteobacteria</taxon>
        <taxon>Burkholderiales</taxon>
        <taxon>Burkholderiaceae</taxon>
        <taxon>Cupriavidus</taxon>
    </lineage>
</organism>
<dbReference type="NCBIfam" id="TIGR00305">
    <property type="entry name" value="putative toxin-antitoxin system toxin component, PIN family"/>
    <property type="match status" value="1"/>
</dbReference>
<dbReference type="Pfam" id="PF13470">
    <property type="entry name" value="PIN_3"/>
    <property type="match status" value="1"/>
</dbReference>
<dbReference type="SUPFAM" id="SSF88723">
    <property type="entry name" value="PIN domain-like"/>
    <property type="match status" value="1"/>
</dbReference>
<evidence type="ECO:0000259" key="1">
    <source>
        <dbReference type="SMART" id="SM00670"/>
    </source>
</evidence>
<feature type="domain" description="PIN" evidence="1">
    <location>
        <begin position="5"/>
        <end position="118"/>
    </location>
</feature>
<protein>
    <submittedName>
        <fullName evidence="2">Toxin-antitoxin system toxin component, PIN family</fullName>
    </submittedName>
</protein>